<keyword evidence="4" id="KW-1185">Reference proteome</keyword>
<keyword evidence="1" id="KW-0472">Membrane</keyword>
<dbReference type="EMBL" id="JANAVB010011800">
    <property type="protein sequence ID" value="KAJ6836679.1"/>
    <property type="molecule type" value="Genomic_DNA"/>
</dbReference>
<evidence type="ECO:0000313" key="4">
    <source>
        <dbReference type="Proteomes" id="UP001140949"/>
    </source>
</evidence>
<feature type="transmembrane region" description="Helical" evidence="1">
    <location>
        <begin position="24"/>
        <end position="42"/>
    </location>
</feature>
<reference evidence="3" key="1">
    <citation type="journal article" date="2023" name="GigaByte">
        <title>Genome assembly of the bearded iris, Iris pallida Lam.</title>
        <authorList>
            <person name="Bruccoleri R.E."/>
            <person name="Oakeley E.J."/>
            <person name="Faust A.M.E."/>
            <person name="Altorfer M."/>
            <person name="Dessus-Babus S."/>
            <person name="Burckhardt D."/>
            <person name="Oertli M."/>
            <person name="Naumann U."/>
            <person name="Petersen F."/>
            <person name="Wong J."/>
        </authorList>
    </citation>
    <scope>NUCLEOTIDE SEQUENCE</scope>
    <source>
        <strain evidence="3">GSM-AAB239-AS_SAM_17_03QT</strain>
    </source>
</reference>
<keyword evidence="1" id="KW-1133">Transmembrane helix</keyword>
<dbReference type="Proteomes" id="UP001140949">
    <property type="component" value="Unassembled WGS sequence"/>
</dbReference>
<organism evidence="3 4">
    <name type="scientific">Iris pallida</name>
    <name type="common">Sweet iris</name>
    <dbReference type="NCBI Taxonomy" id="29817"/>
    <lineage>
        <taxon>Eukaryota</taxon>
        <taxon>Viridiplantae</taxon>
        <taxon>Streptophyta</taxon>
        <taxon>Embryophyta</taxon>
        <taxon>Tracheophyta</taxon>
        <taxon>Spermatophyta</taxon>
        <taxon>Magnoliopsida</taxon>
        <taxon>Liliopsida</taxon>
        <taxon>Asparagales</taxon>
        <taxon>Iridaceae</taxon>
        <taxon>Iridoideae</taxon>
        <taxon>Irideae</taxon>
        <taxon>Iris</taxon>
    </lineage>
</organism>
<comment type="caution">
    <text evidence="3">The sequence shown here is derived from an EMBL/GenBank/DDBJ whole genome shotgun (WGS) entry which is preliminary data.</text>
</comment>
<dbReference type="AlphaFoldDB" id="A0AAX6H6Q3"/>
<evidence type="ECO:0000313" key="3">
    <source>
        <dbReference type="EMBL" id="KAJ6836679.1"/>
    </source>
</evidence>
<evidence type="ECO:0000256" key="1">
    <source>
        <dbReference type="SAM" id="Phobius"/>
    </source>
</evidence>
<sequence>MVEAGEVGVVLVVLVAGRERRAGLWWFCIGAGVATAGVVGLTEWRFRAFGSESTGLRWCGSWWWQRLMADLGGRPECCWDDVVWTWSRERLRQRRRLGERKGDDCRCTVPIGLLLRTRDSVSGELDTEFGKI</sequence>
<reference evidence="3" key="2">
    <citation type="submission" date="2023-04" db="EMBL/GenBank/DDBJ databases">
        <authorList>
            <person name="Bruccoleri R.E."/>
            <person name="Oakeley E.J."/>
            <person name="Faust A.-M."/>
            <person name="Dessus-Babus S."/>
            <person name="Altorfer M."/>
            <person name="Burckhardt D."/>
            <person name="Oertli M."/>
            <person name="Naumann U."/>
            <person name="Petersen F."/>
            <person name="Wong J."/>
        </authorList>
    </citation>
    <scope>NUCLEOTIDE SEQUENCE</scope>
    <source>
        <strain evidence="3">GSM-AAB239-AS_SAM_17_03QT</strain>
        <tissue evidence="3">Leaf</tissue>
    </source>
</reference>
<accession>A0AAX6H6Q3</accession>
<name>A0AAX6H6Q3_IRIPA</name>
<dbReference type="EMBL" id="JANAVB010041242">
    <property type="protein sequence ID" value="KAJ6796379.1"/>
    <property type="molecule type" value="Genomic_DNA"/>
</dbReference>
<protein>
    <submittedName>
        <fullName evidence="3">Leucine-rich repeat extensin-like protein 7</fullName>
    </submittedName>
</protein>
<gene>
    <name evidence="2" type="ORF">M6B38_222770</name>
    <name evidence="3" type="ORF">M6B38_324860</name>
</gene>
<proteinExistence type="predicted"/>
<evidence type="ECO:0000313" key="2">
    <source>
        <dbReference type="EMBL" id="KAJ6796379.1"/>
    </source>
</evidence>
<keyword evidence="1" id="KW-0812">Transmembrane</keyword>